<protein>
    <submittedName>
        <fullName evidence="1">Uncharacterized protein</fullName>
    </submittedName>
</protein>
<comment type="caution">
    <text evidence="1">The sequence shown here is derived from an EMBL/GenBank/DDBJ whole genome shotgun (WGS) entry which is preliminary data.</text>
</comment>
<dbReference type="Proteomes" id="UP000064189">
    <property type="component" value="Unassembled WGS sequence"/>
</dbReference>
<dbReference type="EMBL" id="LNNH01000010">
    <property type="protein sequence ID" value="KWW21726.1"/>
    <property type="molecule type" value="Genomic_DNA"/>
</dbReference>
<evidence type="ECO:0000313" key="2">
    <source>
        <dbReference type="Proteomes" id="UP000064189"/>
    </source>
</evidence>
<gene>
    <name evidence="1" type="ORF">AS888_04240</name>
</gene>
<organism evidence="1 2">
    <name type="scientific">Peribacillus simplex</name>
    <dbReference type="NCBI Taxonomy" id="1478"/>
    <lineage>
        <taxon>Bacteria</taxon>
        <taxon>Bacillati</taxon>
        <taxon>Bacillota</taxon>
        <taxon>Bacilli</taxon>
        <taxon>Bacillales</taxon>
        <taxon>Bacillaceae</taxon>
        <taxon>Peribacillus</taxon>
    </lineage>
</organism>
<proteinExistence type="predicted"/>
<dbReference type="AlphaFoldDB" id="A0A109N1F4"/>
<evidence type="ECO:0000313" key="1">
    <source>
        <dbReference type="EMBL" id="KWW21726.1"/>
    </source>
</evidence>
<accession>A0A109N1F4</accession>
<sequence>MIEPKAYGSFVKRGENIYRTSAFIQWGDSKESIGACILQNPGSAKLDKKLTQLLDTVGSASGWLAEDPTMKQLVSIVEGIYGVDKPISGRFHIYNIFNLQSPTSVNAIDHLENLVSSGKYDNSESLVKTDELKLHPWILLGWGVRQENGWKNYRLIKEKWHNLIRESKVPCFGKKHHKSDDYYHPCPLISSNRPMMAKELITLYKQKFCIQRFTSYATKPNLILESKQVEKYDDKDEHFHGWYRTPENPESIVKGFSHLSIQNGYKLRAYQFSDGGGNGNGIVWAIPEEKELQDSADCERLDEFLSPPKPANALSDYMQVIEGDKTPLSYLQAAISYHELKEFGAQWHGTSWGRNVILPQQEESGEESFGRYIYNEWEMIEEEPEIKEPYFYYSKEGNPVIVFQTINDIGTVTWNKYVHVFSKDDYTLKVEQTCIATGGCGIIF</sequence>
<keyword evidence="2" id="KW-1185">Reference proteome</keyword>
<reference evidence="1 2" key="1">
    <citation type="submission" date="2015-11" db="EMBL/GenBank/DDBJ databases">
        <title>Genome Sequence of Bacillus simplex strain VanAntwerpen2.</title>
        <authorList>
            <person name="Couger M.B."/>
        </authorList>
    </citation>
    <scope>NUCLEOTIDE SEQUENCE [LARGE SCALE GENOMIC DNA]</scope>
    <source>
        <strain evidence="1 2">VanAntwerpen02</strain>
    </source>
</reference>
<dbReference type="RefSeq" id="WP_061140726.1">
    <property type="nucleotide sequence ID" value="NZ_LNNH01000010.1"/>
</dbReference>
<name>A0A109N1F4_9BACI</name>